<accession>X1FA87</accession>
<proteinExistence type="predicted"/>
<feature type="non-terminal residue" evidence="2">
    <location>
        <position position="1"/>
    </location>
</feature>
<dbReference type="AlphaFoldDB" id="X1FA87"/>
<name>X1FA87_9ZZZZ</name>
<organism evidence="2">
    <name type="scientific">marine sediment metagenome</name>
    <dbReference type="NCBI Taxonomy" id="412755"/>
    <lineage>
        <taxon>unclassified sequences</taxon>
        <taxon>metagenomes</taxon>
        <taxon>ecological metagenomes</taxon>
    </lineage>
</organism>
<dbReference type="EMBL" id="BARU01005874">
    <property type="protein sequence ID" value="GAH42541.1"/>
    <property type="molecule type" value="Genomic_DNA"/>
</dbReference>
<feature type="transmembrane region" description="Helical" evidence="1">
    <location>
        <begin position="7"/>
        <end position="27"/>
    </location>
</feature>
<keyword evidence="1" id="KW-0472">Membrane</keyword>
<protein>
    <submittedName>
        <fullName evidence="2">Uncharacterized protein</fullName>
    </submittedName>
</protein>
<sequence length="44" mass="5443">GGKIKMELNYFEMMWMIILITFFQPIVNKLNGLFWETIWAFWKI</sequence>
<comment type="caution">
    <text evidence="2">The sequence shown here is derived from an EMBL/GenBank/DDBJ whole genome shotgun (WGS) entry which is preliminary data.</text>
</comment>
<gene>
    <name evidence="2" type="ORF">S03H2_11513</name>
</gene>
<evidence type="ECO:0000313" key="2">
    <source>
        <dbReference type="EMBL" id="GAH42541.1"/>
    </source>
</evidence>
<keyword evidence="1" id="KW-0812">Transmembrane</keyword>
<evidence type="ECO:0000256" key="1">
    <source>
        <dbReference type="SAM" id="Phobius"/>
    </source>
</evidence>
<keyword evidence="1" id="KW-1133">Transmembrane helix</keyword>
<reference evidence="2" key="1">
    <citation type="journal article" date="2014" name="Front. Microbiol.">
        <title>High frequency of phylogenetically diverse reductive dehalogenase-homologous genes in deep subseafloor sedimentary metagenomes.</title>
        <authorList>
            <person name="Kawai M."/>
            <person name="Futagami T."/>
            <person name="Toyoda A."/>
            <person name="Takaki Y."/>
            <person name="Nishi S."/>
            <person name="Hori S."/>
            <person name="Arai W."/>
            <person name="Tsubouchi T."/>
            <person name="Morono Y."/>
            <person name="Uchiyama I."/>
            <person name="Ito T."/>
            <person name="Fujiyama A."/>
            <person name="Inagaki F."/>
            <person name="Takami H."/>
        </authorList>
    </citation>
    <scope>NUCLEOTIDE SEQUENCE</scope>
    <source>
        <strain evidence="2">Expedition CK06-06</strain>
    </source>
</reference>